<organism evidence="1 2">
    <name type="scientific">Lentinus brumalis</name>
    <dbReference type="NCBI Taxonomy" id="2498619"/>
    <lineage>
        <taxon>Eukaryota</taxon>
        <taxon>Fungi</taxon>
        <taxon>Dikarya</taxon>
        <taxon>Basidiomycota</taxon>
        <taxon>Agaricomycotina</taxon>
        <taxon>Agaricomycetes</taxon>
        <taxon>Polyporales</taxon>
        <taxon>Polyporaceae</taxon>
        <taxon>Lentinus</taxon>
    </lineage>
</organism>
<reference evidence="1 2" key="1">
    <citation type="journal article" date="2018" name="Biotechnol. Biofuels">
        <title>Integrative visual omics of the white-rot fungus Polyporus brumalis exposes the biotechnological potential of its oxidative enzymes for delignifying raw plant biomass.</title>
        <authorList>
            <person name="Miyauchi S."/>
            <person name="Rancon A."/>
            <person name="Drula E."/>
            <person name="Hage H."/>
            <person name="Chaduli D."/>
            <person name="Favel A."/>
            <person name="Grisel S."/>
            <person name="Henrissat B."/>
            <person name="Herpoel-Gimbert I."/>
            <person name="Ruiz-Duenas F.J."/>
            <person name="Chevret D."/>
            <person name="Hainaut M."/>
            <person name="Lin J."/>
            <person name="Wang M."/>
            <person name="Pangilinan J."/>
            <person name="Lipzen A."/>
            <person name="Lesage-Meessen L."/>
            <person name="Navarro D."/>
            <person name="Riley R."/>
            <person name="Grigoriev I.V."/>
            <person name="Zhou S."/>
            <person name="Raouche S."/>
            <person name="Rosso M.N."/>
        </authorList>
    </citation>
    <scope>NUCLEOTIDE SEQUENCE [LARGE SCALE GENOMIC DNA]</scope>
    <source>
        <strain evidence="1 2">BRFM 1820</strain>
    </source>
</reference>
<gene>
    <name evidence="1" type="ORF">OH76DRAFT_1409884</name>
</gene>
<accession>A0A371CTM4</accession>
<proteinExistence type="predicted"/>
<name>A0A371CTM4_9APHY</name>
<dbReference type="AlphaFoldDB" id="A0A371CTM4"/>
<evidence type="ECO:0000313" key="1">
    <source>
        <dbReference type="EMBL" id="RDX43635.1"/>
    </source>
</evidence>
<evidence type="ECO:0000313" key="2">
    <source>
        <dbReference type="Proteomes" id="UP000256964"/>
    </source>
</evidence>
<dbReference type="EMBL" id="KZ857461">
    <property type="protein sequence ID" value="RDX43635.1"/>
    <property type="molecule type" value="Genomic_DNA"/>
</dbReference>
<sequence length="65" mass="7598">MRTDPRPLWAIASKQEDRYNRLVVYRAGWIGLITRLCNDSSVHWPEILPAADGDDPRITTYRIRT</sequence>
<dbReference type="Proteomes" id="UP000256964">
    <property type="component" value="Unassembled WGS sequence"/>
</dbReference>
<protein>
    <submittedName>
        <fullName evidence="1">Uncharacterized protein</fullName>
    </submittedName>
</protein>
<keyword evidence="2" id="KW-1185">Reference proteome</keyword>